<organism evidence="1 2">
    <name type="scientific">Amniculicola lignicola CBS 123094</name>
    <dbReference type="NCBI Taxonomy" id="1392246"/>
    <lineage>
        <taxon>Eukaryota</taxon>
        <taxon>Fungi</taxon>
        <taxon>Dikarya</taxon>
        <taxon>Ascomycota</taxon>
        <taxon>Pezizomycotina</taxon>
        <taxon>Dothideomycetes</taxon>
        <taxon>Pleosporomycetidae</taxon>
        <taxon>Pleosporales</taxon>
        <taxon>Amniculicolaceae</taxon>
        <taxon>Amniculicola</taxon>
    </lineage>
</organism>
<dbReference type="EMBL" id="ML977636">
    <property type="protein sequence ID" value="KAF1995609.1"/>
    <property type="molecule type" value="Genomic_DNA"/>
</dbReference>
<accession>A0A6A5W3V4</accession>
<protein>
    <submittedName>
        <fullName evidence="1">Uncharacterized protein</fullName>
    </submittedName>
</protein>
<dbReference type="Proteomes" id="UP000799779">
    <property type="component" value="Unassembled WGS sequence"/>
</dbReference>
<evidence type="ECO:0000313" key="1">
    <source>
        <dbReference type="EMBL" id="KAF1995609.1"/>
    </source>
</evidence>
<reference evidence="1" key="1">
    <citation type="journal article" date="2020" name="Stud. Mycol.">
        <title>101 Dothideomycetes genomes: a test case for predicting lifestyles and emergence of pathogens.</title>
        <authorList>
            <person name="Haridas S."/>
            <person name="Albert R."/>
            <person name="Binder M."/>
            <person name="Bloem J."/>
            <person name="Labutti K."/>
            <person name="Salamov A."/>
            <person name="Andreopoulos B."/>
            <person name="Baker S."/>
            <person name="Barry K."/>
            <person name="Bills G."/>
            <person name="Bluhm B."/>
            <person name="Cannon C."/>
            <person name="Castanera R."/>
            <person name="Culley D."/>
            <person name="Daum C."/>
            <person name="Ezra D."/>
            <person name="Gonzalez J."/>
            <person name="Henrissat B."/>
            <person name="Kuo A."/>
            <person name="Liang C."/>
            <person name="Lipzen A."/>
            <person name="Lutzoni F."/>
            <person name="Magnuson J."/>
            <person name="Mondo S."/>
            <person name="Nolan M."/>
            <person name="Ohm R."/>
            <person name="Pangilinan J."/>
            <person name="Park H.-J."/>
            <person name="Ramirez L."/>
            <person name="Alfaro M."/>
            <person name="Sun H."/>
            <person name="Tritt A."/>
            <person name="Yoshinaga Y."/>
            <person name="Zwiers L.-H."/>
            <person name="Turgeon B."/>
            <person name="Goodwin S."/>
            <person name="Spatafora J."/>
            <person name="Crous P."/>
            <person name="Grigoriev I."/>
        </authorList>
    </citation>
    <scope>NUCLEOTIDE SEQUENCE</scope>
    <source>
        <strain evidence="1">CBS 123094</strain>
    </source>
</reference>
<gene>
    <name evidence="1" type="ORF">P154DRAFT_538633</name>
</gene>
<keyword evidence="2" id="KW-1185">Reference proteome</keyword>
<name>A0A6A5W3V4_9PLEO</name>
<proteinExistence type="predicted"/>
<dbReference type="AlphaFoldDB" id="A0A6A5W3V4"/>
<sequence>MGECEGGAERHWHGIAWVAEDGFSHCTILDGPRQPSPTAQPERGGAGGGGVCWLSREYVVCAADDRFRFNDTRAANDGARARTSGSSQTRREVIGACLTRAGGSWMSNNWVGAYGDGWVVWMNRLRNRARSERVINGEGRLGGLSVWELPDRRWGWVLWGGTIWVRALGGGGHVEGWSA</sequence>
<evidence type="ECO:0000313" key="2">
    <source>
        <dbReference type="Proteomes" id="UP000799779"/>
    </source>
</evidence>